<dbReference type="InterPro" id="IPR036724">
    <property type="entry name" value="Cobalamin-bd_sf"/>
</dbReference>
<dbReference type="SUPFAM" id="SSF46955">
    <property type="entry name" value="Putative DNA-binding domain"/>
    <property type="match status" value="1"/>
</dbReference>
<dbReference type="Gene3D" id="1.10.1240.10">
    <property type="entry name" value="Methionine synthase domain"/>
    <property type="match status" value="1"/>
</dbReference>
<reference evidence="5 6" key="1">
    <citation type="submission" date="2017-12" db="EMBL/GenBank/DDBJ databases">
        <title>Taxonomic description and draft genome of Pradoshia cofamensis Gen. nov., sp. nov., a thermotolerant bacillale isolated from anterior gut of earthworm Eisenia fetida.</title>
        <authorList>
            <person name="Saha T."/>
            <person name="Chakraborty R."/>
        </authorList>
    </citation>
    <scope>NUCLEOTIDE SEQUENCE [LARGE SCALE GENOMIC DNA]</scope>
    <source>
        <strain evidence="5 6">EAG3</strain>
    </source>
</reference>
<keyword evidence="1" id="KW-0805">Transcription regulation</keyword>
<dbReference type="InterPro" id="IPR047057">
    <property type="entry name" value="MerR_fam"/>
</dbReference>
<dbReference type="Pfam" id="PF02607">
    <property type="entry name" value="B12-binding_2"/>
    <property type="match status" value="1"/>
</dbReference>
<dbReference type="AlphaFoldDB" id="A0A2S7N3Q8"/>
<dbReference type="SUPFAM" id="SSF52242">
    <property type="entry name" value="Cobalamin (vitamin B12)-binding domain"/>
    <property type="match status" value="1"/>
</dbReference>
<dbReference type="PANTHER" id="PTHR30204:SF67">
    <property type="entry name" value="HTH-TYPE TRANSCRIPTIONAL REGULATOR MLRA-RELATED"/>
    <property type="match status" value="1"/>
</dbReference>
<dbReference type="PROSITE" id="PS50937">
    <property type="entry name" value="HTH_MERR_2"/>
    <property type="match status" value="1"/>
</dbReference>
<evidence type="ECO:0000313" key="6">
    <source>
        <dbReference type="Proteomes" id="UP000239663"/>
    </source>
</evidence>
<dbReference type="InterPro" id="IPR000551">
    <property type="entry name" value="MerR-type_HTH_dom"/>
</dbReference>
<sequence>MELVELPSLHGHYYIQQVADITGLSKQLIRKWETRYELIHPQRLDNGYRVYSEMDVNVLLHVKALVDQGQSVKQASEAVKAEQQSHSLERMTRNLDTTEFVEMNDFVLRLLEKGANCDEQEVNYLLQQAHHHYGLEHFLDDVIIPFMREVGNRWESGQWDAYQESLVSFAVRDYLIQIRRNFKYKEDAPLVLGACLPYELHEMPVHLLLLHAMLKGWKTILLGSSPAPGSIELFVEKAKPRIVLLSVSTTLPFENDPEQLIRLDQFAKTHPETAFYIGGPGIHMYEGIELQSISIKNRLNDIDAFSSPFRMNT</sequence>
<dbReference type="InterPro" id="IPR009061">
    <property type="entry name" value="DNA-bd_dom_put_sf"/>
</dbReference>
<name>A0A2S7N3Q8_9BACI</name>
<dbReference type="GO" id="GO:0003677">
    <property type="term" value="F:DNA binding"/>
    <property type="evidence" value="ECO:0007669"/>
    <property type="project" value="UniProtKB-KW"/>
</dbReference>
<dbReference type="SMART" id="SM00422">
    <property type="entry name" value="HTH_MERR"/>
    <property type="match status" value="1"/>
</dbReference>
<evidence type="ECO:0000256" key="2">
    <source>
        <dbReference type="ARBA" id="ARBA00023125"/>
    </source>
</evidence>
<dbReference type="GO" id="GO:0046872">
    <property type="term" value="F:metal ion binding"/>
    <property type="evidence" value="ECO:0007669"/>
    <property type="project" value="InterPro"/>
</dbReference>
<keyword evidence="6" id="KW-1185">Reference proteome</keyword>
<dbReference type="OrthoDB" id="122388at2"/>
<dbReference type="GO" id="GO:0031419">
    <property type="term" value="F:cobalamin binding"/>
    <property type="evidence" value="ECO:0007669"/>
    <property type="project" value="InterPro"/>
</dbReference>
<dbReference type="Gene3D" id="1.10.1660.10">
    <property type="match status" value="1"/>
</dbReference>
<evidence type="ECO:0000256" key="1">
    <source>
        <dbReference type="ARBA" id="ARBA00023015"/>
    </source>
</evidence>
<dbReference type="Pfam" id="PF13411">
    <property type="entry name" value="MerR_1"/>
    <property type="match status" value="1"/>
</dbReference>
<dbReference type="GO" id="GO:0003700">
    <property type="term" value="F:DNA-binding transcription factor activity"/>
    <property type="evidence" value="ECO:0007669"/>
    <property type="project" value="InterPro"/>
</dbReference>
<keyword evidence="3" id="KW-0804">Transcription</keyword>
<comment type="caution">
    <text evidence="5">The sequence shown here is derived from an EMBL/GenBank/DDBJ whole genome shotgun (WGS) entry which is preliminary data.</text>
</comment>
<dbReference type="EMBL" id="PKOZ01000001">
    <property type="protein sequence ID" value="PQD96711.1"/>
    <property type="molecule type" value="Genomic_DNA"/>
</dbReference>
<dbReference type="InterPro" id="IPR036594">
    <property type="entry name" value="Meth_synthase_dom"/>
</dbReference>
<protein>
    <submittedName>
        <fullName evidence="5">MarR family transcriptional regulator</fullName>
    </submittedName>
</protein>
<evidence type="ECO:0000256" key="3">
    <source>
        <dbReference type="ARBA" id="ARBA00023163"/>
    </source>
</evidence>
<evidence type="ECO:0000259" key="4">
    <source>
        <dbReference type="PROSITE" id="PS50937"/>
    </source>
</evidence>
<gene>
    <name evidence="5" type="ORF">CYL18_02125</name>
</gene>
<feature type="domain" description="HTH merR-type" evidence="4">
    <location>
        <begin position="12"/>
        <end position="81"/>
    </location>
</feature>
<proteinExistence type="predicted"/>
<evidence type="ECO:0000313" key="5">
    <source>
        <dbReference type="EMBL" id="PQD96711.1"/>
    </source>
</evidence>
<keyword evidence="2" id="KW-0238">DNA-binding</keyword>
<dbReference type="PANTHER" id="PTHR30204">
    <property type="entry name" value="REDOX-CYCLING DRUG-SENSING TRANSCRIPTIONAL ACTIVATOR SOXR"/>
    <property type="match status" value="1"/>
</dbReference>
<dbReference type="InterPro" id="IPR003759">
    <property type="entry name" value="Cbl-bd_cap"/>
</dbReference>
<organism evidence="5 6">
    <name type="scientific">Pradoshia eiseniae</name>
    <dbReference type="NCBI Taxonomy" id="2064768"/>
    <lineage>
        <taxon>Bacteria</taxon>
        <taxon>Bacillati</taxon>
        <taxon>Bacillota</taxon>
        <taxon>Bacilli</taxon>
        <taxon>Bacillales</taxon>
        <taxon>Bacillaceae</taxon>
        <taxon>Pradoshia</taxon>
    </lineage>
</organism>
<dbReference type="Proteomes" id="UP000239663">
    <property type="component" value="Unassembled WGS sequence"/>
</dbReference>
<accession>A0A2S7N3Q8</accession>
<dbReference type="Gene3D" id="3.40.50.280">
    <property type="entry name" value="Cobalamin-binding domain"/>
    <property type="match status" value="1"/>
</dbReference>